<organism evidence="2 3">
    <name type="scientific">Gymnopilus junonius</name>
    <name type="common">Spectacular rustgill mushroom</name>
    <name type="synonym">Gymnopilus spectabilis subsp. junonius</name>
    <dbReference type="NCBI Taxonomy" id="109634"/>
    <lineage>
        <taxon>Eukaryota</taxon>
        <taxon>Fungi</taxon>
        <taxon>Dikarya</taxon>
        <taxon>Basidiomycota</taxon>
        <taxon>Agaricomycotina</taxon>
        <taxon>Agaricomycetes</taxon>
        <taxon>Agaricomycetidae</taxon>
        <taxon>Agaricales</taxon>
        <taxon>Agaricineae</taxon>
        <taxon>Hymenogastraceae</taxon>
        <taxon>Gymnopilus</taxon>
    </lineage>
</organism>
<dbReference type="Proteomes" id="UP000724874">
    <property type="component" value="Unassembled WGS sequence"/>
</dbReference>
<proteinExistence type="predicted"/>
<dbReference type="AlphaFoldDB" id="A0A9P5NNA8"/>
<protein>
    <submittedName>
        <fullName evidence="2">Uncharacterized protein</fullName>
    </submittedName>
</protein>
<dbReference type="EMBL" id="JADNYJ010000053">
    <property type="protein sequence ID" value="KAF8899491.1"/>
    <property type="molecule type" value="Genomic_DNA"/>
</dbReference>
<gene>
    <name evidence="2" type="ORF">CPB84DRAFT_1142063</name>
</gene>
<sequence>MVLTDATAVTESLLVVVNKLSLQEKDVTDGFDADDASLATPPPLSPDSRRSSTSDSSYASANDIFTTVSWQADSDADYMALILEYSEKDMSEIPEDCWSFAQDDIRAPFEVAPHSYNELEIQWYLETSPESDEETPFSLSHPLVLHDGDEVVAGSLDA</sequence>
<reference evidence="2" key="1">
    <citation type="submission" date="2020-11" db="EMBL/GenBank/DDBJ databases">
        <authorList>
            <consortium name="DOE Joint Genome Institute"/>
            <person name="Ahrendt S."/>
            <person name="Riley R."/>
            <person name="Andreopoulos W."/>
            <person name="LaButti K."/>
            <person name="Pangilinan J."/>
            <person name="Ruiz-duenas F.J."/>
            <person name="Barrasa J.M."/>
            <person name="Sanchez-Garcia M."/>
            <person name="Camarero S."/>
            <person name="Miyauchi S."/>
            <person name="Serrano A."/>
            <person name="Linde D."/>
            <person name="Babiker R."/>
            <person name="Drula E."/>
            <person name="Ayuso-Fernandez I."/>
            <person name="Pacheco R."/>
            <person name="Padilla G."/>
            <person name="Ferreira P."/>
            <person name="Barriuso J."/>
            <person name="Kellner H."/>
            <person name="Castanera R."/>
            <person name="Alfaro M."/>
            <person name="Ramirez L."/>
            <person name="Pisabarro A.G."/>
            <person name="Kuo A."/>
            <person name="Tritt A."/>
            <person name="Lipzen A."/>
            <person name="He G."/>
            <person name="Yan M."/>
            <person name="Ng V."/>
            <person name="Cullen D."/>
            <person name="Martin F."/>
            <person name="Rosso M.-N."/>
            <person name="Henrissat B."/>
            <person name="Hibbett D."/>
            <person name="Martinez A.T."/>
            <person name="Grigoriev I.V."/>
        </authorList>
    </citation>
    <scope>NUCLEOTIDE SEQUENCE</scope>
    <source>
        <strain evidence="2">AH 44721</strain>
    </source>
</reference>
<feature type="region of interest" description="Disordered" evidence="1">
    <location>
        <begin position="31"/>
        <end position="58"/>
    </location>
</feature>
<evidence type="ECO:0000313" key="3">
    <source>
        <dbReference type="Proteomes" id="UP000724874"/>
    </source>
</evidence>
<name>A0A9P5NNA8_GYMJU</name>
<keyword evidence="3" id="KW-1185">Reference proteome</keyword>
<accession>A0A9P5NNA8</accession>
<comment type="caution">
    <text evidence="2">The sequence shown here is derived from an EMBL/GenBank/DDBJ whole genome shotgun (WGS) entry which is preliminary data.</text>
</comment>
<evidence type="ECO:0000256" key="1">
    <source>
        <dbReference type="SAM" id="MobiDB-lite"/>
    </source>
</evidence>
<evidence type="ECO:0000313" key="2">
    <source>
        <dbReference type="EMBL" id="KAF8899491.1"/>
    </source>
</evidence>